<dbReference type="GO" id="GO:0005737">
    <property type="term" value="C:cytoplasm"/>
    <property type="evidence" value="ECO:0007669"/>
    <property type="project" value="UniProtKB-SubCell"/>
</dbReference>
<dbReference type="PROSITE" id="PS51094">
    <property type="entry name" value="PTS_EIIA_TYPE_2"/>
    <property type="match status" value="1"/>
</dbReference>
<organism evidence="12 13">
    <name type="scientific">Catenisphaera adipataccumulans</name>
    <dbReference type="NCBI Taxonomy" id="700500"/>
    <lineage>
        <taxon>Bacteria</taxon>
        <taxon>Bacillati</taxon>
        <taxon>Bacillota</taxon>
        <taxon>Erysipelotrichia</taxon>
        <taxon>Erysipelotrichales</taxon>
        <taxon>Erysipelotrichaceae</taxon>
        <taxon>Catenisphaera</taxon>
    </lineage>
</organism>
<dbReference type="RefSeq" id="WP_246346071.1">
    <property type="nucleotide sequence ID" value="NZ_JACHHK010000003.1"/>
</dbReference>
<keyword evidence="2" id="KW-0813">Transport</keyword>
<dbReference type="GO" id="GO:0016301">
    <property type="term" value="F:kinase activity"/>
    <property type="evidence" value="ECO:0007669"/>
    <property type="project" value="UniProtKB-KW"/>
</dbReference>
<evidence type="ECO:0000256" key="2">
    <source>
        <dbReference type="ARBA" id="ARBA00022448"/>
    </source>
</evidence>
<evidence type="ECO:0000256" key="3">
    <source>
        <dbReference type="ARBA" id="ARBA00022490"/>
    </source>
</evidence>
<evidence type="ECO:0000256" key="9">
    <source>
        <dbReference type="ARBA" id="ARBA00041175"/>
    </source>
</evidence>
<name>A0A7W8CWZ5_9FIRM</name>
<comment type="function">
    <text evidence="8">The phosphoenolpyruvate-dependent sugar phosphotransferase system (sugar PTS), a major carbohydrate active transport system, catalyzes the phosphorylation of incoming sugar substrates concomitantly with their translocation across the cell membrane. The enzyme II UlaABC PTS system is involved in ascorbate transport.</text>
</comment>
<keyword evidence="6" id="KW-0598">Phosphotransferase system</keyword>
<evidence type="ECO:0000313" key="12">
    <source>
        <dbReference type="EMBL" id="MBB5183118.1"/>
    </source>
</evidence>
<keyword evidence="7" id="KW-0418">Kinase</keyword>
<dbReference type="EMBL" id="JACHHK010000003">
    <property type="protein sequence ID" value="MBB5183118.1"/>
    <property type="molecule type" value="Genomic_DNA"/>
</dbReference>
<keyword evidence="13" id="KW-1185">Reference proteome</keyword>
<feature type="domain" description="PTS EIIA type-2" evidence="11">
    <location>
        <begin position="4"/>
        <end position="146"/>
    </location>
</feature>
<evidence type="ECO:0000256" key="5">
    <source>
        <dbReference type="ARBA" id="ARBA00022679"/>
    </source>
</evidence>
<evidence type="ECO:0000313" key="13">
    <source>
        <dbReference type="Proteomes" id="UP000539953"/>
    </source>
</evidence>
<evidence type="ECO:0000256" key="1">
    <source>
        <dbReference type="ARBA" id="ARBA00004496"/>
    </source>
</evidence>
<dbReference type="InterPro" id="IPR051351">
    <property type="entry name" value="Ascorbate-PTS_EIIA_comp"/>
</dbReference>
<dbReference type="AlphaFoldDB" id="A0A7W8CWZ5"/>
<dbReference type="InterPro" id="IPR002178">
    <property type="entry name" value="PTS_EIIA_type-2_dom"/>
</dbReference>
<keyword evidence="3" id="KW-0963">Cytoplasm</keyword>
<evidence type="ECO:0000256" key="8">
    <source>
        <dbReference type="ARBA" id="ARBA00037387"/>
    </source>
</evidence>
<dbReference type="InterPro" id="IPR016152">
    <property type="entry name" value="PTrfase/Anion_transptr"/>
</dbReference>
<comment type="caution">
    <text evidence="12">The sequence shown here is derived from an EMBL/GenBank/DDBJ whole genome shotgun (WGS) entry which is preliminary data.</text>
</comment>
<reference evidence="12 13" key="1">
    <citation type="submission" date="2020-08" db="EMBL/GenBank/DDBJ databases">
        <title>Genomic Encyclopedia of Type Strains, Phase IV (KMG-IV): sequencing the most valuable type-strain genomes for metagenomic binning, comparative biology and taxonomic classification.</title>
        <authorList>
            <person name="Goeker M."/>
        </authorList>
    </citation>
    <scope>NUCLEOTIDE SEQUENCE [LARGE SCALE GENOMIC DNA]</scope>
    <source>
        <strain evidence="12 13">DSM 25799</strain>
    </source>
</reference>
<dbReference type="PANTHER" id="PTHR36203:SF1">
    <property type="entry name" value="ASCORBATE-SPECIFIC PTS SYSTEM EIIA COMPONENT"/>
    <property type="match status" value="1"/>
</dbReference>
<evidence type="ECO:0000256" key="4">
    <source>
        <dbReference type="ARBA" id="ARBA00022553"/>
    </source>
</evidence>
<comment type="subcellular location">
    <subcellularLocation>
        <location evidence="1">Cytoplasm</location>
    </subcellularLocation>
</comment>
<protein>
    <recommendedName>
        <fullName evidence="9">Ascorbate-specific PTS system EIIA component</fullName>
    </recommendedName>
    <alternativeName>
        <fullName evidence="10">Ascorbate-specific phosphotransferase enzyme IIA component</fullName>
    </alternativeName>
</protein>
<gene>
    <name evidence="12" type="ORF">HNQ47_001138</name>
</gene>
<dbReference type="Proteomes" id="UP000539953">
    <property type="component" value="Unassembled WGS sequence"/>
</dbReference>
<evidence type="ECO:0000256" key="7">
    <source>
        <dbReference type="ARBA" id="ARBA00022777"/>
    </source>
</evidence>
<dbReference type="GO" id="GO:0009401">
    <property type="term" value="P:phosphoenolpyruvate-dependent sugar phosphotransferase system"/>
    <property type="evidence" value="ECO:0007669"/>
    <property type="project" value="UniProtKB-KW"/>
</dbReference>
<evidence type="ECO:0000256" key="6">
    <source>
        <dbReference type="ARBA" id="ARBA00022683"/>
    </source>
</evidence>
<dbReference type="PANTHER" id="PTHR36203">
    <property type="entry name" value="ASCORBATE-SPECIFIC PTS SYSTEM EIIA COMPONENT"/>
    <property type="match status" value="1"/>
</dbReference>
<proteinExistence type="predicted"/>
<evidence type="ECO:0000259" key="11">
    <source>
        <dbReference type="PROSITE" id="PS51094"/>
    </source>
</evidence>
<evidence type="ECO:0000256" key="10">
    <source>
        <dbReference type="ARBA" id="ARBA00042072"/>
    </source>
</evidence>
<keyword evidence="4" id="KW-0597">Phosphoprotein</keyword>
<dbReference type="SUPFAM" id="SSF55804">
    <property type="entry name" value="Phoshotransferase/anion transport protein"/>
    <property type="match status" value="1"/>
</dbReference>
<dbReference type="Gene3D" id="3.40.930.10">
    <property type="entry name" value="Mannitol-specific EII, Chain A"/>
    <property type="match status" value="1"/>
</dbReference>
<dbReference type="Pfam" id="PF00359">
    <property type="entry name" value="PTS_EIIA_2"/>
    <property type="match status" value="1"/>
</dbReference>
<accession>A0A7W8CWZ5</accession>
<sequence>MIDTILKEKHCVIKDSVRDWKEAIHVALEPLIQDGCCTEEYEKAVFKNTEEYGAYYVLTDDMALIHASNEAGVNDTQLAVTVLKKPVHFTEDGPDVRILIALCAKDSTSHMEGMMAIANIFGDDGNVQPILDAKSGKEIYDVFLNASES</sequence>
<keyword evidence="5" id="KW-0808">Transferase</keyword>